<dbReference type="GO" id="GO:0045552">
    <property type="term" value="F:dihydroflavanol 4-reductase activity"/>
    <property type="evidence" value="ECO:0007669"/>
    <property type="project" value="UniProtKB-EC"/>
</dbReference>
<keyword evidence="11" id="KW-1185">Reference proteome</keyword>
<sequence>MAHVAVVTGASGFIATQLIKQLLEKGYTVRGTVRSTKDERKTEVLHKLAEALPGNLELREADLLKEGSFDDAVAGADFVFHTASPFFNDPEDAQRDLVDPALKGTRNVLNAVIKSKDTVKRVVLTSSVAAVSVTGGKPKNGDRYNEEDWNTGSSVTHEPYRYSKYVAEKEAWTLSKQEGFELVTILPSFVIGPVLGRRQDATSIKALKKIVEGTADTIVNRVIDVRDIARAHILAAELPKASGRYLLSHADTVSIGDVYRELSQRFPQYKYPAFEPEPSKPLYDNSKVQNELGLKLIPVRETLADAANSLYSLGIGTPAHK</sequence>
<dbReference type="SUPFAM" id="SSF51735">
    <property type="entry name" value="NAD(P)-binding Rossmann-fold domains"/>
    <property type="match status" value="1"/>
</dbReference>
<evidence type="ECO:0000256" key="5">
    <source>
        <dbReference type="ARBA" id="ARBA00039057"/>
    </source>
</evidence>
<dbReference type="Gene3D" id="3.40.50.720">
    <property type="entry name" value="NAD(P)-binding Rossmann-like Domain"/>
    <property type="match status" value="1"/>
</dbReference>
<dbReference type="EMBL" id="JALJOQ010000060">
    <property type="protein sequence ID" value="KAK9803315.1"/>
    <property type="molecule type" value="Genomic_DNA"/>
</dbReference>
<comment type="catalytic activity">
    <reaction evidence="7">
        <text>(2S)-flavan-4-ol + NADP(+) = (2S)-flavanone + NADPH + H(+)</text>
        <dbReference type="Rhea" id="RHEA:11228"/>
        <dbReference type="ChEBI" id="CHEBI:15378"/>
        <dbReference type="ChEBI" id="CHEBI:15605"/>
        <dbReference type="ChEBI" id="CHEBI:15606"/>
        <dbReference type="ChEBI" id="CHEBI:57783"/>
        <dbReference type="ChEBI" id="CHEBI:58349"/>
        <dbReference type="EC" id="1.1.1.234"/>
    </reaction>
</comment>
<dbReference type="FunFam" id="3.40.50.720:FF:000085">
    <property type="entry name" value="Dihydroflavonol reductase"/>
    <property type="match status" value="1"/>
</dbReference>
<evidence type="ECO:0000256" key="8">
    <source>
        <dbReference type="ARBA" id="ARBA00049132"/>
    </source>
</evidence>
<dbReference type="PANTHER" id="PTHR10366">
    <property type="entry name" value="NAD DEPENDENT EPIMERASE/DEHYDRATASE"/>
    <property type="match status" value="1"/>
</dbReference>
<organism evidence="10 11">
    <name type="scientific">Symbiochloris irregularis</name>
    <dbReference type="NCBI Taxonomy" id="706552"/>
    <lineage>
        <taxon>Eukaryota</taxon>
        <taxon>Viridiplantae</taxon>
        <taxon>Chlorophyta</taxon>
        <taxon>core chlorophytes</taxon>
        <taxon>Trebouxiophyceae</taxon>
        <taxon>Trebouxiales</taxon>
        <taxon>Trebouxiaceae</taxon>
        <taxon>Symbiochloris</taxon>
    </lineage>
</organism>
<dbReference type="EC" id="1.1.1.219" evidence="5"/>
<dbReference type="InterPro" id="IPR001509">
    <property type="entry name" value="Epimerase_deHydtase"/>
</dbReference>
<evidence type="ECO:0000256" key="3">
    <source>
        <dbReference type="ARBA" id="ARBA00023445"/>
    </source>
</evidence>
<dbReference type="InterPro" id="IPR050425">
    <property type="entry name" value="NAD(P)_dehydrat-like"/>
</dbReference>
<name>A0AAW1P452_9CHLO</name>
<evidence type="ECO:0000256" key="1">
    <source>
        <dbReference type="ARBA" id="ARBA00023002"/>
    </source>
</evidence>
<evidence type="ECO:0000256" key="2">
    <source>
        <dbReference type="ARBA" id="ARBA00023241"/>
    </source>
</evidence>
<dbReference type="AlphaFoldDB" id="A0AAW1P452"/>
<evidence type="ECO:0000256" key="4">
    <source>
        <dbReference type="ARBA" id="ARBA00039055"/>
    </source>
</evidence>
<comment type="caution">
    <text evidence="10">The sequence shown here is derived from an EMBL/GenBank/DDBJ whole genome shotgun (WGS) entry which is preliminary data.</text>
</comment>
<dbReference type="EC" id="1.1.1.234" evidence="4"/>
<dbReference type="PANTHER" id="PTHR10366:SF564">
    <property type="entry name" value="STEROL-4-ALPHA-CARBOXYLATE 3-DEHYDROGENASE, DECARBOXYLATING"/>
    <property type="match status" value="1"/>
</dbReference>
<proteinExistence type="inferred from homology"/>
<evidence type="ECO:0000256" key="7">
    <source>
        <dbReference type="ARBA" id="ARBA00048870"/>
    </source>
</evidence>
<evidence type="ECO:0000313" key="11">
    <source>
        <dbReference type="Proteomes" id="UP001465755"/>
    </source>
</evidence>
<keyword evidence="1" id="KW-0560">Oxidoreductase</keyword>
<gene>
    <name evidence="10" type="ORF">WJX73_000726</name>
</gene>
<dbReference type="GO" id="GO:0047890">
    <property type="term" value="F:flavanone 4-reductase activity"/>
    <property type="evidence" value="ECO:0007669"/>
    <property type="project" value="UniProtKB-EC"/>
</dbReference>
<evidence type="ECO:0000256" key="6">
    <source>
        <dbReference type="ARBA" id="ARBA00042087"/>
    </source>
</evidence>
<accession>A0AAW1P452</accession>
<protein>
    <recommendedName>
        <fullName evidence="6">Flavanone 4-reductase</fullName>
        <ecNumber evidence="5">1.1.1.219</ecNumber>
        <ecNumber evidence="4">1.1.1.234</ecNumber>
    </recommendedName>
</protein>
<keyword evidence="2" id="KW-0284">Flavonoid biosynthesis</keyword>
<comment type="similarity">
    <text evidence="3">Belongs to the NAD(P)-dependent epimerase/dehydratase family. Dihydroflavonol-4-reductase subfamily.</text>
</comment>
<feature type="domain" description="NAD-dependent epimerase/dehydratase" evidence="9">
    <location>
        <begin position="6"/>
        <end position="242"/>
    </location>
</feature>
<evidence type="ECO:0000259" key="9">
    <source>
        <dbReference type="Pfam" id="PF01370"/>
    </source>
</evidence>
<dbReference type="Proteomes" id="UP001465755">
    <property type="component" value="Unassembled WGS sequence"/>
</dbReference>
<dbReference type="InterPro" id="IPR036291">
    <property type="entry name" value="NAD(P)-bd_dom_sf"/>
</dbReference>
<evidence type="ECO:0000313" key="10">
    <source>
        <dbReference type="EMBL" id="KAK9803315.1"/>
    </source>
</evidence>
<dbReference type="Pfam" id="PF01370">
    <property type="entry name" value="Epimerase"/>
    <property type="match status" value="1"/>
</dbReference>
<dbReference type="GO" id="GO:0009813">
    <property type="term" value="P:flavonoid biosynthetic process"/>
    <property type="evidence" value="ECO:0007669"/>
    <property type="project" value="UniProtKB-KW"/>
</dbReference>
<reference evidence="10 11" key="1">
    <citation type="journal article" date="2024" name="Nat. Commun.">
        <title>Phylogenomics reveals the evolutionary origins of lichenization in chlorophyte algae.</title>
        <authorList>
            <person name="Puginier C."/>
            <person name="Libourel C."/>
            <person name="Otte J."/>
            <person name="Skaloud P."/>
            <person name="Haon M."/>
            <person name="Grisel S."/>
            <person name="Petersen M."/>
            <person name="Berrin J.G."/>
            <person name="Delaux P.M."/>
            <person name="Dal Grande F."/>
            <person name="Keller J."/>
        </authorList>
    </citation>
    <scope>NUCLEOTIDE SEQUENCE [LARGE SCALE GENOMIC DNA]</scope>
    <source>
        <strain evidence="10 11">SAG 2036</strain>
    </source>
</reference>
<comment type="catalytic activity">
    <reaction evidence="8">
        <text>a (2R,3S,4S)-leucoanthocyanidin + NADP(+) = a (2R,3R)-dihydroflavonol + NADPH + H(+)</text>
        <dbReference type="Rhea" id="RHEA:54444"/>
        <dbReference type="ChEBI" id="CHEBI:15378"/>
        <dbReference type="ChEBI" id="CHEBI:57783"/>
        <dbReference type="ChEBI" id="CHEBI:58349"/>
        <dbReference type="ChEBI" id="CHEBI:138176"/>
        <dbReference type="ChEBI" id="CHEBI:138188"/>
        <dbReference type="EC" id="1.1.1.219"/>
    </reaction>
</comment>